<keyword evidence="2" id="KW-1185">Reference proteome</keyword>
<dbReference type="AlphaFoldDB" id="A0A847RWQ9"/>
<protein>
    <submittedName>
        <fullName evidence="1">Uncharacterized protein</fullName>
    </submittedName>
</protein>
<name>A0A847RWQ9_9BACT</name>
<accession>A0A847RWQ9</accession>
<organism evidence="1 2">
    <name type="scientific">Chitinophaga varians</name>
    <dbReference type="NCBI Taxonomy" id="2202339"/>
    <lineage>
        <taxon>Bacteria</taxon>
        <taxon>Pseudomonadati</taxon>
        <taxon>Bacteroidota</taxon>
        <taxon>Chitinophagia</taxon>
        <taxon>Chitinophagales</taxon>
        <taxon>Chitinophagaceae</taxon>
        <taxon>Chitinophaga</taxon>
    </lineage>
</organism>
<reference evidence="1 2" key="1">
    <citation type="submission" date="2020-04" db="EMBL/GenBank/DDBJ databases">
        <authorList>
            <person name="Yin C."/>
        </authorList>
    </citation>
    <scope>NUCLEOTIDE SEQUENCE [LARGE SCALE GENOMIC DNA]</scope>
    <source>
        <strain evidence="1 2">Ae27</strain>
    </source>
</reference>
<gene>
    <name evidence="1" type="ORF">HGH92_24730</name>
</gene>
<dbReference type="Proteomes" id="UP000570474">
    <property type="component" value="Unassembled WGS sequence"/>
</dbReference>
<dbReference type="EMBL" id="JABAIA010000003">
    <property type="protein sequence ID" value="NLR67533.1"/>
    <property type="molecule type" value="Genomic_DNA"/>
</dbReference>
<evidence type="ECO:0000313" key="1">
    <source>
        <dbReference type="EMBL" id="NLR67533.1"/>
    </source>
</evidence>
<comment type="caution">
    <text evidence="1">The sequence shown here is derived from an EMBL/GenBank/DDBJ whole genome shotgun (WGS) entry which is preliminary data.</text>
</comment>
<evidence type="ECO:0000313" key="2">
    <source>
        <dbReference type="Proteomes" id="UP000570474"/>
    </source>
</evidence>
<sequence>MKKKLSKLNAKKVETPAAIKGGLLQMVSDTSGGDCYFTTAFCTQRGDQFSCDHKTDC</sequence>
<proteinExistence type="predicted"/>
<dbReference type="RefSeq" id="WP_168873491.1">
    <property type="nucleotide sequence ID" value="NZ_JABAIA010000003.1"/>
</dbReference>